<keyword evidence="1" id="KW-0472">Membrane</keyword>
<keyword evidence="1" id="KW-0812">Transmembrane</keyword>
<evidence type="ECO:0000313" key="2">
    <source>
        <dbReference type="EMBL" id="KKN43687.1"/>
    </source>
</evidence>
<evidence type="ECO:0000256" key="1">
    <source>
        <dbReference type="SAM" id="Phobius"/>
    </source>
</evidence>
<dbReference type="AlphaFoldDB" id="A0A0F9R398"/>
<comment type="caution">
    <text evidence="2">The sequence shown here is derived from an EMBL/GenBank/DDBJ whole genome shotgun (WGS) entry which is preliminary data.</text>
</comment>
<sequence length="141" mass="16419">MGMILLPTLWQTVKWKHVLFWYAAISLVFWFNYDPANGPIAIAIMGQLGMTIFAVMIIMSVWNSVITGHKEGFPILWIFSTVVKDIRISEKTDGIGLMQMEHWCEENCNGKWCHCKHGYFVFRKKTDAMAFKLVWYQIGSY</sequence>
<feature type="transmembrane region" description="Helical" evidence="1">
    <location>
        <begin position="15"/>
        <end position="33"/>
    </location>
</feature>
<keyword evidence="1" id="KW-1133">Transmembrane helix</keyword>
<protein>
    <submittedName>
        <fullName evidence="2">Uncharacterized protein</fullName>
    </submittedName>
</protein>
<feature type="transmembrane region" description="Helical" evidence="1">
    <location>
        <begin position="40"/>
        <end position="62"/>
    </location>
</feature>
<name>A0A0F9R398_9ZZZZ</name>
<dbReference type="EMBL" id="LAZR01001496">
    <property type="protein sequence ID" value="KKN43687.1"/>
    <property type="molecule type" value="Genomic_DNA"/>
</dbReference>
<organism evidence="2">
    <name type="scientific">marine sediment metagenome</name>
    <dbReference type="NCBI Taxonomy" id="412755"/>
    <lineage>
        <taxon>unclassified sequences</taxon>
        <taxon>metagenomes</taxon>
        <taxon>ecological metagenomes</taxon>
    </lineage>
</organism>
<proteinExistence type="predicted"/>
<reference evidence="2" key="1">
    <citation type="journal article" date="2015" name="Nature">
        <title>Complex archaea that bridge the gap between prokaryotes and eukaryotes.</title>
        <authorList>
            <person name="Spang A."/>
            <person name="Saw J.H."/>
            <person name="Jorgensen S.L."/>
            <person name="Zaremba-Niedzwiedzka K."/>
            <person name="Martijn J."/>
            <person name="Lind A.E."/>
            <person name="van Eijk R."/>
            <person name="Schleper C."/>
            <person name="Guy L."/>
            <person name="Ettema T.J."/>
        </authorList>
    </citation>
    <scope>NUCLEOTIDE SEQUENCE</scope>
</reference>
<gene>
    <name evidence="2" type="ORF">LCGC14_0700870</name>
</gene>
<accession>A0A0F9R398</accession>